<proteinExistence type="predicted"/>
<evidence type="ECO:0000256" key="1">
    <source>
        <dbReference type="SAM" id="Phobius"/>
    </source>
</evidence>
<evidence type="ECO:0000313" key="2">
    <source>
        <dbReference type="EMBL" id="MDO7881399.1"/>
    </source>
</evidence>
<feature type="transmembrane region" description="Helical" evidence="1">
    <location>
        <begin position="46"/>
        <end position="68"/>
    </location>
</feature>
<keyword evidence="3" id="KW-1185">Reference proteome</keyword>
<comment type="caution">
    <text evidence="2">The sequence shown here is derived from an EMBL/GenBank/DDBJ whole genome shotgun (WGS) entry which is preliminary data.</text>
</comment>
<evidence type="ECO:0000313" key="3">
    <source>
        <dbReference type="Proteomes" id="UP001241072"/>
    </source>
</evidence>
<gene>
    <name evidence="2" type="ORF">Q5716_04070</name>
</gene>
<sequence length="237" mass="24672">MFAIARSELRMLVRNRLVAACAVLLPLGLAAVFLFQGLGSSGVFAAVLQITVIVGMGVYVTATTTLAARRQTLFLKRLRSGAASDATIIGGLVAPIVVVNIVQVFVVLGALAAVTSWPVNPWLVVIAVLVIEALLAALAIATAGVTNSPEHAQVTTLPVFFAVIGISVWTMFSGPDAPAPVEWGQRLLPGGATTELVVLGWTGGDLSAVPLLVGISVAWVVVAVLVARSMFRWEPRA</sequence>
<reference evidence="2 3" key="1">
    <citation type="submission" date="2023-07" db="EMBL/GenBank/DDBJ databases">
        <title>Protaetiibacter sp. nov WY-16 isolated from soil.</title>
        <authorList>
            <person name="Liu B."/>
            <person name="Wan Y."/>
        </authorList>
    </citation>
    <scope>NUCLEOTIDE SEQUENCE [LARGE SCALE GENOMIC DNA]</scope>
    <source>
        <strain evidence="2 3">WY-16</strain>
    </source>
</reference>
<keyword evidence="1" id="KW-0472">Membrane</keyword>
<keyword evidence="1" id="KW-0812">Transmembrane</keyword>
<feature type="transmembrane region" description="Helical" evidence="1">
    <location>
        <begin position="121"/>
        <end position="142"/>
    </location>
</feature>
<dbReference type="RefSeq" id="WP_305001809.1">
    <property type="nucleotide sequence ID" value="NZ_JAUQUB010000001.1"/>
</dbReference>
<feature type="transmembrane region" description="Helical" evidence="1">
    <location>
        <begin position="154"/>
        <end position="172"/>
    </location>
</feature>
<feature type="transmembrane region" description="Helical" evidence="1">
    <location>
        <begin position="89"/>
        <end position="115"/>
    </location>
</feature>
<protein>
    <submittedName>
        <fullName evidence="2">ABC transporter permease</fullName>
    </submittedName>
</protein>
<feature type="transmembrane region" description="Helical" evidence="1">
    <location>
        <begin position="208"/>
        <end position="227"/>
    </location>
</feature>
<keyword evidence="1" id="KW-1133">Transmembrane helix</keyword>
<organism evidence="2 3">
    <name type="scientific">Antiquaquibacter soli</name>
    <dbReference type="NCBI Taxonomy" id="3064523"/>
    <lineage>
        <taxon>Bacteria</taxon>
        <taxon>Bacillati</taxon>
        <taxon>Actinomycetota</taxon>
        <taxon>Actinomycetes</taxon>
        <taxon>Micrococcales</taxon>
        <taxon>Microbacteriaceae</taxon>
        <taxon>Antiquaquibacter</taxon>
    </lineage>
</organism>
<dbReference type="Proteomes" id="UP001241072">
    <property type="component" value="Unassembled WGS sequence"/>
</dbReference>
<accession>A0ABT9BK59</accession>
<name>A0ABT9BK59_9MICO</name>
<dbReference type="EMBL" id="JAUQUB010000001">
    <property type="protein sequence ID" value="MDO7881399.1"/>
    <property type="molecule type" value="Genomic_DNA"/>
</dbReference>